<comment type="caution">
    <text evidence="2">The sequence shown here is derived from an EMBL/GenBank/DDBJ whole genome shotgun (WGS) entry which is preliminary data.</text>
</comment>
<dbReference type="InterPro" id="IPR019721">
    <property type="entry name" value="NADH-UbQ_OxRdtase_su21_N"/>
</dbReference>
<reference evidence="2 3" key="1">
    <citation type="journal article" date="2015" name="Genome Biol. Evol.">
        <title>Comparative Genomics of a Bacterivorous Green Alga Reveals Evolutionary Causalities and Consequences of Phago-Mixotrophic Mode of Nutrition.</title>
        <authorList>
            <person name="Burns J.A."/>
            <person name="Paasch A."/>
            <person name="Narechania A."/>
            <person name="Kim E."/>
        </authorList>
    </citation>
    <scope>NUCLEOTIDE SEQUENCE [LARGE SCALE GENOMIC DNA]</scope>
    <source>
        <strain evidence="2 3">PLY_AMNH</strain>
    </source>
</reference>
<dbReference type="AlphaFoldDB" id="A0AAE0ER50"/>
<dbReference type="PANTHER" id="PTHR34062">
    <property type="entry name" value="OXIDOREDUCTASE 21 KDA SUBUNIT, PUTATIVE (AFU_ORTHOLOGUE AFUA_4G04750)-RELATED"/>
    <property type="match status" value="1"/>
</dbReference>
<evidence type="ECO:0000313" key="2">
    <source>
        <dbReference type="EMBL" id="KAK3237264.1"/>
    </source>
</evidence>
<organism evidence="2 3">
    <name type="scientific">Cymbomonas tetramitiformis</name>
    <dbReference type="NCBI Taxonomy" id="36881"/>
    <lineage>
        <taxon>Eukaryota</taxon>
        <taxon>Viridiplantae</taxon>
        <taxon>Chlorophyta</taxon>
        <taxon>Pyramimonadophyceae</taxon>
        <taxon>Pyramimonadales</taxon>
        <taxon>Pyramimonadaceae</taxon>
        <taxon>Cymbomonas</taxon>
    </lineage>
</organism>
<evidence type="ECO:0000259" key="1">
    <source>
        <dbReference type="Pfam" id="PF10785"/>
    </source>
</evidence>
<keyword evidence="3" id="KW-1185">Reference proteome</keyword>
<dbReference type="PANTHER" id="PTHR34062:SF1">
    <property type="entry name" value="NADH-UBIQUINONE OXIDOREDUCTASE 21KDA SUBUNIT N-TERMINAL DOMAIN-CONTAINING PROTEIN"/>
    <property type="match status" value="1"/>
</dbReference>
<gene>
    <name evidence="2" type="ORF">CYMTET_52647</name>
</gene>
<accession>A0AAE0ER50</accession>
<dbReference type="InterPro" id="IPR053229">
    <property type="entry name" value="NADH-Q_oxidrdct_subunit"/>
</dbReference>
<dbReference type="Pfam" id="PF10785">
    <property type="entry name" value="NADH-u_ox-rdase"/>
    <property type="match status" value="1"/>
</dbReference>
<evidence type="ECO:0000313" key="3">
    <source>
        <dbReference type="Proteomes" id="UP001190700"/>
    </source>
</evidence>
<dbReference type="Proteomes" id="UP001190700">
    <property type="component" value="Unassembled WGS sequence"/>
</dbReference>
<proteinExistence type="predicted"/>
<name>A0AAE0ER50_9CHLO</name>
<sequence length="105" mass="11055">MGIIYDIPKYKVIDPSPNFITTVGNFSFDDIKTITGLTAASTFGGYLAGASNGLRGPSGAVGLTIGVIGGFMVAYQSSFGRLMGFTENSGDVAAYTPMKRQVWND</sequence>
<feature type="domain" description="NADH-ubiquinone oxidoreductase 21kDa subunit N-terminal" evidence="1">
    <location>
        <begin position="8"/>
        <end position="87"/>
    </location>
</feature>
<protein>
    <recommendedName>
        <fullName evidence="1">NADH-ubiquinone oxidoreductase 21kDa subunit N-terminal domain-containing protein</fullName>
    </recommendedName>
</protein>
<dbReference type="EMBL" id="LGRX02034661">
    <property type="protein sequence ID" value="KAK3237264.1"/>
    <property type="molecule type" value="Genomic_DNA"/>
</dbReference>